<evidence type="ECO:0000313" key="2">
    <source>
        <dbReference type="Proteomes" id="UP000593576"/>
    </source>
</evidence>
<reference evidence="1 2" key="1">
    <citation type="journal article" date="2019" name="Genome Biol. Evol.">
        <title>Insights into the evolution of the New World diploid cottons (Gossypium, subgenus Houzingenia) based on genome sequencing.</title>
        <authorList>
            <person name="Grover C.E."/>
            <person name="Arick M.A. 2nd"/>
            <person name="Thrash A."/>
            <person name="Conover J.L."/>
            <person name="Sanders W.S."/>
            <person name="Peterson D.G."/>
            <person name="Frelichowski J.E."/>
            <person name="Scheffler J.A."/>
            <person name="Scheffler B.E."/>
            <person name="Wendel J.F."/>
        </authorList>
    </citation>
    <scope>NUCLEOTIDE SEQUENCE [LARGE SCALE GENOMIC DNA]</scope>
    <source>
        <strain evidence="1">1</strain>
        <tissue evidence="1">Leaf</tissue>
    </source>
</reference>
<sequence length="328" mass="36992">MPQRYYLGRSDESIKVDMNSDTFQERKKTLMKNNLEIREVETKLNSNWLRPNIKEKDIDEVRCEGKDKRKWAERKEVSTSKGLRQVDPLSPLSLSNLFQICGEGLSTLMRLTRRKGKLKGVKASQSGPSISHLLFADELTNSNKRKCRKEIISNTFTMVDAGKILRLPLDAIPQEDEITLGNSFQKQKRNSDCLQSDHTENVDSTFAAEAHSCLEAHVHRTTNTLVDIIATESLKQRRGLYLERAVPRHAVKTLEDEWVREPDLALGALGKVKPSGNYGGITDGTGIELPEEAVYFILGVLKVVSWHHLACVMTYLADYSLGILLAVL</sequence>
<dbReference type="OrthoDB" id="986023at2759"/>
<proteinExistence type="predicted"/>
<dbReference type="Proteomes" id="UP000593576">
    <property type="component" value="Unassembled WGS sequence"/>
</dbReference>
<dbReference type="EMBL" id="JABFAF010000005">
    <property type="protein sequence ID" value="MBA0854856.1"/>
    <property type="molecule type" value="Genomic_DNA"/>
</dbReference>
<comment type="caution">
    <text evidence="1">The sequence shown here is derived from an EMBL/GenBank/DDBJ whole genome shotgun (WGS) entry which is preliminary data.</text>
</comment>
<dbReference type="AlphaFoldDB" id="A0A7J9L8H1"/>
<protein>
    <submittedName>
        <fullName evidence="1">Uncharacterized protein</fullName>
    </submittedName>
</protein>
<organism evidence="1 2">
    <name type="scientific">Gossypium schwendimanii</name>
    <name type="common">Cotton</name>
    <dbReference type="NCBI Taxonomy" id="34291"/>
    <lineage>
        <taxon>Eukaryota</taxon>
        <taxon>Viridiplantae</taxon>
        <taxon>Streptophyta</taxon>
        <taxon>Embryophyta</taxon>
        <taxon>Tracheophyta</taxon>
        <taxon>Spermatophyta</taxon>
        <taxon>Magnoliopsida</taxon>
        <taxon>eudicotyledons</taxon>
        <taxon>Gunneridae</taxon>
        <taxon>Pentapetalae</taxon>
        <taxon>rosids</taxon>
        <taxon>malvids</taxon>
        <taxon>Malvales</taxon>
        <taxon>Malvaceae</taxon>
        <taxon>Malvoideae</taxon>
        <taxon>Gossypium</taxon>
    </lineage>
</organism>
<name>A0A7J9L8H1_GOSSC</name>
<evidence type="ECO:0000313" key="1">
    <source>
        <dbReference type="EMBL" id="MBA0854856.1"/>
    </source>
</evidence>
<keyword evidence="2" id="KW-1185">Reference proteome</keyword>
<gene>
    <name evidence="1" type="ORF">Goshw_005944</name>
</gene>
<accession>A0A7J9L8H1</accession>